<comment type="subcellular location">
    <subcellularLocation>
        <location evidence="1">Cytoplasm</location>
    </subcellularLocation>
</comment>
<dbReference type="GO" id="GO:0019899">
    <property type="term" value="F:enzyme binding"/>
    <property type="evidence" value="ECO:0007669"/>
    <property type="project" value="UniProtKB-ARBA"/>
</dbReference>
<protein>
    <submittedName>
        <fullName evidence="7">CSD domain-containing protein</fullName>
    </submittedName>
</protein>
<dbReference type="Gene3D" id="2.40.50.140">
    <property type="entry name" value="Nucleic acid-binding proteins"/>
    <property type="match status" value="1"/>
</dbReference>
<feature type="region of interest" description="Disordered" evidence="4">
    <location>
        <begin position="1"/>
        <end position="53"/>
    </location>
</feature>
<dbReference type="PROSITE" id="PS51857">
    <property type="entry name" value="CSD_2"/>
    <property type="match status" value="1"/>
</dbReference>
<feature type="compositionally biased region" description="Basic and acidic residues" evidence="4">
    <location>
        <begin position="37"/>
        <end position="53"/>
    </location>
</feature>
<evidence type="ECO:0000256" key="4">
    <source>
        <dbReference type="SAM" id="MobiDB-lite"/>
    </source>
</evidence>
<dbReference type="InterPro" id="IPR002059">
    <property type="entry name" value="CSP_DNA-bd"/>
</dbReference>
<dbReference type="WBParaSite" id="scf7180000424057.g12163">
    <property type="protein sequence ID" value="scf7180000424057.g12163"/>
    <property type="gene ID" value="scf7180000424057.g12163"/>
</dbReference>
<evidence type="ECO:0000313" key="7">
    <source>
        <dbReference type="WBParaSite" id="scf7180000424057.g12163"/>
    </source>
</evidence>
<dbReference type="InterPro" id="IPR001878">
    <property type="entry name" value="Znf_CCHC"/>
</dbReference>
<dbReference type="PANTHER" id="PTHR46109">
    <property type="entry name" value="PROTEIN LIN-28"/>
    <property type="match status" value="1"/>
</dbReference>
<dbReference type="GO" id="GO:0005737">
    <property type="term" value="C:cytoplasm"/>
    <property type="evidence" value="ECO:0007669"/>
    <property type="project" value="UniProtKB-SubCell"/>
</dbReference>
<dbReference type="InterPro" id="IPR011129">
    <property type="entry name" value="CSD"/>
</dbReference>
<dbReference type="InterPro" id="IPR036875">
    <property type="entry name" value="Znf_CCHC_sf"/>
</dbReference>
<dbReference type="Gene3D" id="4.10.60.10">
    <property type="entry name" value="Zinc finger, CCHC-type"/>
    <property type="match status" value="1"/>
</dbReference>
<comment type="similarity">
    <text evidence="2">Belongs to the lin-28 family.</text>
</comment>
<keyword evidence="6" id="KW-1185">Reference proteome</keyword>
<dbReference type="SMART" id="SM00343">
    <property type="entry name" value="ZnF_C2HC"/>
    <property type="match status" value="2"/>
</dbReference>
<dbReference type="GO" id="GO:0031054">
    <property type="term" value="P:pre-miRNA processing"/>
    <property type="evidence" value="ECO:0007669"/>
    <property type="project" value="TreeGrafter"/>
</dbReference>
<feature type="domain" description="CSD" evidence="5">
    <location>
        <begin position="68"/>
        <end position="138"/>
    </location>
</feature>
<accession>A0A915P8Z2</accession>
<evidence type="ECO:0000256" key="3">
    <source>
        <dbReference type="ARBA" id="ARBA00022490"/>
    </source>
</evidence>
<dbReference type="GO" id="GO:0005634">
    <property type="term" value="C:nucleus"/>
    <property type="evidence" value="ECO:0007669"/>
    <property type="project" value="TreeGrafter"/>
</dbReference>
<reference evidence="7" key="1">
    <citation type="submission" date="2022-11" db="UniProtKB">
        <authorList>
            <consortium name="WormBaseParasite"/>
        </authorList>
    </citation>
    <scope>IDENTIFICATION</scope>
</reference>
<dbReference type="InterPro" id="IPR012340">
    <property type="entry name" value="NA-bd_OB-fold"/>
</dbReference>
<dbReference type="PANTHER" id="PTHR46109:SF1">
    <property type="entry name" value="PROTEIN LIN-28 HOMOLOG"/>
    <property type="match status" value="1"/>
</dbReference>
<dbReference type="SMART" id="SM00357">
    <property type="entry name" value="CSP"/>
    <property type="match status" value="1"/>
</dbReference>
<feature type="compositionally biased region" description="Polar residues" evidence="4">
    <location>
        <begin position="1"/>
        <end position="10"/>
    </location>
</feature>
<keyword evidence="3" id="KW-0963">Cytoplasm</keyword>
<evidence type="ECO:0000259" key="5">
    <source>
        <dbReference type="PROSITE" id="PS51857"/>
    </source>
</evidence>
<dbReference type="SUPFAM" id="SSF50249">
    <property type="entry name" value="Nucleic acid-binding proteins"/>
    <property type="match status" value="1"/>
</dbReference>
<dbReference type="Pfam" id="PF00313">
    <property type="entry name" value="CSD"/>
    <property type="match status" value="1"/>
</dbReference>
<sequence length="504" mass="57361">MSSKSPSGNTPPKEEVKEKESEQAMDTSELALALPKLGEEEKEKQALAERKEPTEEDFARYNGYIGQKWTGICKWFNVTKGFGFILPDFEEAKEHGDDIFVHQSSLQMPGFRSLDEGEAVEFNVRLGKRGLEAENVTGLNGVAIRGHRIHPLGKRKEKEIRCYKCGQFGHHKAAKCKRMQDNVKVCYICYSNKHLIADCPKRTGQGIQPSTGGGGGRGRPGPSIERSKKIFAFQKIEYKTCGNVTFLLLLTLSLLIYVVLRGLGQHNVSEIPSTNIKGNDNIVIFVVVKSASDLTTEYEIAHSTLRCYCAARRYPLVILDFSSNSTLSALCPQSDFMFRRHCALARFLSDNSEKVEWVLFLDADIGVVNPTRMVEEYLPQNMMRDGKIQSLPDLVFYERIFNGEFVAGSYIARWQNSTKWGGWFSPFNLDNAKLASEMTTINCAKSGSQAKNLWKYEPRLMISMKRLDNKLFAHVREMRMQQMDYWRRVEEYALEEWEDAKTTL</sequence>
<dbReference type="AlphaFoldDB" id="A0A915P8Z2"/>
<dbReference type="Proteomes" id="UP000887560">
    <property type="component" value="Unplaced"/>
</dbReference>
<dbReference type="InterPro" id="IPR029044">
    <property type="entry name" value="Nucleotide-diphossugar_trans"/>
</dbReference>
<dbReference type="SUPFAM" id="SSF57756">
    <property type="entry name" value="Retrovirus zinc finger-like domains"/>
    <property type="match status" value="1"/>
</dbReference>
<evidence type="ECO:0000256" key="2">
    <source>
        <dbReference type="ARBA" id="ARBA00008840"/>
    </source>
</evidence>
<dbReference type="Pfam" id="PF03314">
    <property type="entry name" value="DUF273"/>
    <property type="match status" value="1"/>
</dbReference>
<dbReference type="InterPro" id="IPR004988">
    <property type="entry name" value="DUF273"/>
</dbReference>
<dbReference type="GO" id="GO:0008270">
    <property type="term" value="F:zinc ion binding"/>
    <property type="evidence" value="ECO:0007669"/>
    <property type="project" value="InterPro"/>
</dbReference>
<feature type="compositionally biased region" description="Basic and acidic residues" evidence="4">
    <location>
        <begin position="12"/>
        <end position="22"/>
    </location>
</feature>
<organism evidence="6 7">
    <name type="scientific">Meloidogyne floridensis</name>
    <dbReference type="NCBI Taxonomy" id="298350"/>
    <lineage>
        <taxon>Eukaryota</taxon>
        <taxon>Metazoa</taxon>
        <taxon>Ecdysozoa</taxon>
        <taxon>Nematoda</taxon>
        <taxon>Chromadorea</taxon>
        <taxon>Rhabditida</taxon>
        <taxon>Tylenchina</taxon>
        <taxon>Tylenchomorpha</taxon>
        <taxon>Tylenchoidea</taxon>
        <taxon>Meloidogynidae</taxon>
        <taxon>Meloidogyninae</taxon>
        <taxon>Meloidogyne</taxon>
    </lineage>
</organism>
<evidence type="ECO:0000313" key="6">
    <source>
        <dbReference type="Proteomes" id="UP000887560"/>
    </source>
</evidence>
<dbReference type="InterPro" id="IPR051373">
    <property type="entry name" value="Lin-28_RNA-binding"/>
</dbReference>
<name>A0A915P8Z2_9BILA</name>
<dbReference type="Gene3D" id="3.90.550.10">
    <property type="entry name" value="Spore Coat Polysaccharide Biosynthesis Protein SpsA, Chain A"/>
    <property type="match status" value="1"/>
</dbReference>
<dbReference type="PRINTS" id="PR00050">
    <property type="entry name" value="COLDSHOCK"/>
</dbReference>
<proteinExistence type="inferred from homology"/>
<dbReference type="GO" id="GO:0003729">
    <property type="term" value="F:mRNA binding"/>
    <property type="evidence" value="ECO:0007669"/>
    <property type="project" value="TreeGrafter"/>
</dbReference>
<dbReference type="CDD" id="cd04458">
    <property type="entry name" value="CSP_CDS"/>
    <property type="match status" value="1"/>
</dbReference>
<evidence type="ECO:0000256" key="1">
    <source>
        <dbReference type="ARBA" id="ARBA00004496"/>
    </source>
</evidence>